<dbReference type="Gene3D" id="2.60.120.10">
    <property type="entry name" value="Jelly Rolls"/>
    <property type="match status" value="2"/>
</dbReference>
<evidence type="ECO:0000256" key="2">
    <source>
        <dbReference type="ARBA" id="ARBA00022761"/>
    </source>
</evidence>
<dbReference type="AlphaFoldDB" id="A0A2C9V5Y8"/>
<dbReference type="OrthoDB" id="735591at2759"/>
<dbReference type="InterPro" id="IPR006044">
    <property type="entry name" value="11S_seedstore_pln"/>
</dbReference>
<dbReference type="CDD" id="cd02242">
    <property type="entry name" value="cupin_11S_legumin_N"/>
    <property type="match status" value="1"/>
</dbReference>
<feature type="domain" description="Cupin type-1" evidence="5">
    <location>
        <begin position="9"/>
        <end position="157"/>
    </location>
</feature>
<accession>A0A2C9V5Y8</accession>
<reference evidence="7" key="1">
    <citation type="journal article" date="2016" name="Nat. Biotechnol.">
        <title>Sequencing wild and cultivated cassava and related species reveals extensive interspecific hybridization and genetic diversity.</title>
        <authorList>
            <person name="Bredeson J.V."/>
            <person name="Lyons J.B."/>
            <person name="Prochnik S.E."/>
            <person name="Wu G.A."/>
            <person name="Ha C.M."/>
            <person name="Edsinger-Gonzales E."/>
            <person name="Grimwood J."/>
            <person name="Schmutz J."/>
            <person name="Rabbi I.Y."/>
            <person name="Egesi C."/>
            <person name="Nauluvula P."/>
            <person name="Lebot V."/>
            <person name="Ndunguru J."/>
            <person name="Mkamilo G."/>
            <person name="Bart R.S."/>
            <person name="Setter T.L."/>
            <person name="Gleadow R.M."/>
            <person name="Kulakow P."/>
            <person name="Ferguson M.E."/>
            <person name="Rounsley S."/>
            <person name="Rokhsar D.S."/>
        </authorList>
    </citation>
    <scope>NUCLEOTIDE SEQUENCE [LARGE SCALE GENOMIC DNA]</scope>
    <source>
        <strain evidence="7">cv. AM560-2</strain>
    </source>
</reference>
<feature type="domain" description="Cupin type-1" evidence="5">
    <location>
        <begin position="191"/>
        <end position="340"/>
    </location>
</feature>
<evidence type="ECO:0000313" key="6">
    <source>
        <dbReference type="EMBL" id="OAY39859.1"/>
    </source>
</evidence>
<protein>
    <recommendedName>
        <fullName evidence="5">Cupin type-1 domain-containing protein</fullName>
    </recommendedName>
</protein>
<dbReference type="PRINTS" id="PR00439">
    <property type="entry name" value="11SGLOBULIN"/>
</dbReference>
<keyword evidence="2" id="KW-0758">Storage protein</keyword>
<proteinExistence type="inferred from homology"/>
<dbReference type="SMART" id="SM00835">
    <property type="entry name" value="Cupin_1"/>
    <property type="match status" value="2"/>
</dbReference>
<organism evidence="6 7">
    <name type="scientific">Manihot esculenta</name>
    <name type="common">Cassava</name>
    <name type="synonym">Jatropha manihot</name>
    <dbReference type="NCBI Taxonomy" id="3983"/>
    <lineage>
        <taxon>Eukaryota</taxon>
        <taxon>Viridiplantae</taxon>
        <taxon>Streptophyta</taxon>
        <taxon>Embryophyta</taxon>
        <taxon>Tracheophyta</taxon>
        <taxon>Spermatophyta</taxon>
        <taxon>Magnoliopsida</taxon>
        <taxon>eudicotyledons</taxon>
        <taxon>Gunneridae</taxon>
        <taxon>Pentapetalae</taxon>
        <taxon>rosids</taxon>
        <taxon>fabids</taxon>
        <taxon>Malpighiales</taxon>
        <taxon>Euphorbiaceae</taxon>
        <taxon>Crotonoideae</taxon>
        <taxon>Manihoteae</taxon>
        <taxon>Manihot</taxon>
    </lineage>
</organism>
<dbReference type="InterPro" id="IPR011051">
    <property type="entry name" value="RmlC_Cupin_sf"/>
</dbReference>
<dbReference type="Proteomes" id="UP000091857">
    <property type="component" value="Chromosome 10"/>
</dbReference>
<dbReference type="PANTHER" id="PTHR31189:SF45">
    <property type="entry name" value="OS09G0552500 PROTEIN"/>
    <property type="match status" value="1"/>
</dbReference>
<dbReference type="Gramene" id="Manes.10G128500.1.v8.1">
    <property type="protein sequence ID" value="Manes.10G128500.1.v8.1.CDS"/>
    <property type="gene ID" value="Manes.10G128500.v8.1"/>
</dbReference>
<evidence type="ECO:0000259" key="5">
    <source>
        <dbReference type="SMART" id="SM00835"/>
    </source>
</evidence>
<dbReference type="EMBL" id="CM004396">
    <property type="protein sequence ID" value="OAY39859.1"/>
    <property type="molecule type" value="Genomic_DNA"/>
</dbReference>
<dbReference type="OMA" id="RAMMGEM"/>
<comment type="caution">
    <text evidence="6">The sequence shown here is derived from an EMBL/GenBank/DDBJ whole genome shotgun (WGS) entry which is preliminary data.</text>
</comment>
<comment type="similarity">
    <text evidence="1">Belongs to the 11S seed storage protein (globulins) family.</text>
</comment>
<dbReference type="SUPFAM" id="SSF51182">
    <property type="entry name" value="RmlC-like cupins"/>
    <property type="match status" value="1"/>
</dbReference>
<evidence type="ECO:0000313" key="7">
    <source>
        <dbReference type="Proteomes" id="UP000091857"/>
    </source>
</evidence>
<keyword evidence="4" id="KW-1015">Disulfide bond</keyword>
<sequence>MGLDLSPKFPQKRIFEGEGGSYDTWSSSELAELKVGGAKLALQPRGFALPHYADSSKIGYVLKGTEGVTGMLLANSSKEVVLKLQKGDVIPVPLGATSWWYNNGDSEFVMVFLGETSKAYVPGDFTYFFLSGGIGIMAGFSSEFTRRAYNLKNQEEAEKLAKSQTGSLIIKIEEGIIMPHPHKDHHHKMVYNIDAASANVDVKNGGILKILTSYKLPLLEQAGLSVSQVKLEANAMYSPTFTTDAATLLIYAVEGSGSVQIVGINGERVLDTNIKAGQMFVVPKFFAAAEIAGSEGLEFLSVLTSTEFCVEELATKQSVWNAISPVVSQVALNLTPQFTEVFKSNLTKNSIIIPSTN</sequence>
<evidence type="ECO:0000256" key="3">
    <source>
        <dbReference type="ARBA" id="ARBA00023129"/>
    </source>
</evidence>
<dbReference type="InterPro" id="IPR006045">
    <property type="entry name" value="Cupin_1"/>
</dbReference>
<name>A0A2C9V5Y8_MANES</name>
<evidence type="ECO:0000256" key="4">
    <source>
        <dbReference type="ARBA" id="ARBA00023157"/>
    </source>
</evidence>
<dbReference type="InterPro" id="IPR014710">
    <property type="entry name" value="RmlC-like_jellyroll"/>
</dbReference>
<dbReference type="STRING" id="3983.A0A2C9V5Y8"/>
<dbReference type="CDD" id="cd02243">
    <property type="entry name" value="cupin_11S_legumin_C"/>
    <property type="match status" value="1"/>
</dbReference>
<keyword evidence="7" id="KW-1185">Reference proteome</keyword>
<dbReference type="GO" id="GO:0045735">
    <property type="term" value="F:nutrient reservoir activity"/>
    <property type="evidence" value="ECO:0007669"/>
    <property type="project" value="UniProtKB-KW"/>
</dbReference>
<evidence type="ECO:0000256" key="1">
    <source>
        <dbReference type="ARBA" id="ARBA00007178"/>
    </source>
</evidence>
<dbReference type="InterPro" id="IPR050253">
    <property type="entry name" value="Seed_Storage-Functional"/>
</dbReference>
<dbReference type="Pfam" id="PF00190">
    <property type="entry name" value="Cupin_1"/>
    <property type="match status" value="2"/>
</dbReference>
<dbReference type="PANTHER" id="PTHR31189">
    <property type="entry name" value="OS03G0336100 PROTEIN-RELATED"/>
    <property type="match status" value="1"/>
</dbReference>
<keyword evidence="3" id="KW-0708">Seed storage protein</keyword>
<gene>
    <name evidence="6" type="ORF">MANES_10G128500v8</name>
</gene>